<evidence type="ECO:0000313" key="10">
    <source>
        <dbReference type="EMBL" id="PJI94185.1"/>
    </source>
</evidence>
<name>A0A2M8WTB3_9MICO</name>
<dbReference type="NCBIfam" id="TIGR03462">
    <property type="entry name" value="CarR_dom_SF"/>
    <property type="match status" value="1"/>
</dbReference>
<dbReference type="InterPro" id="IPR017825">
    <property type="entry name" value="Lycopene_cyclase_dom"/>
</dbReference>
<feature type="transmembrane region" description="Helical" evidence="8">
    <location>
        <begin position="34"/>
        <end position="62"/>
    </location>
</feature>
<keyword evidence="4" id="KW-0125">Carotenoid biosynthesis</keyword>
<comment type="pathway">
    <text evidence="2">Carotenoid biosynthesis.</text>
</comment>
<evidence type="ECO:0000256" key="6">
    <source>
        <dbReference type="ARBA" id="ARBA00023136"/>
    </source>
</evidence>
<comment type="subcellular location">
    <subcellularLocation>
        <location evidence="1">Membrane</location>
        <topology evidence="1">Multi-pass membrane protein</topology>
    </subcellularLocation>
</comment>
<feature type="domain" description="Lycopene cyclase" evidence="9">
    <location>
        <begin position="14"/>
        <end position="97"/>
    </location>
</feature>
<gene>
    <name evidence="10" type="ORF">CLV34_1672</name>
</gene>
<evidence type="ECO:0000256" key="5">
    <source>
        <dbReference type="ARBA" id="ARBA00022989"/>
    </source>
</evidence>
<feature type="transmembrane region" description="Helical" evidence="8">
    <location>
        <begin position="6"/>
        <end position="22"/>
    </location>
</feature>
<evidence type="ECO:0000256" key="4">
    <source>
        <dbReference type="ARBA" id="ARBA00022746"/>
    </source>
</evidence>
<dbReference type="Proteomes" id="UP000231586">
    <property type="component" value="Unassembled WGS sequence"/>
</dbReference>
<proteinExistence type="predicted"/>
<reference evidence="10 11" key="1">
    <citation type="submission" date="2017-11" db="EMBL/GenBank/DDBJ databases">
        <title>Genomic Encyclopedia of Archaeal and Bacterial Type Strains, Phase II (KMG-II): From Individual Species to Whole Genera.</title>
        <authorList>
            <person name="Goeker M."/>
        </authorList>
    </citation>
    <scope>NUCLEOTIDE SEQUENCE [LARGE SCALE GENOMIC DNA]</scope>
    <source>
        <strain evidence="10 11">DSM 22413</strain>
    </source>
</reference>
<dbReference type="GO" id="GO:0045436">
    <property type="term" value="F:lycopene beta cyclase activity"/>
    <property type="evidence" value="ECO:0007669"/>
    <property type="project" value="UniProtKB-ARBA"/>
</dbReference>
<dbReference type="OrthoDB" id="4411839at2"/>
<keyword evidence="7" id="KW-0413">Isomerase</keyword>
<keyword evidence="11" id="KW-1185">Reference proteome</keyword>
<keyword evidence="3 8" id="KW-0812">Transmembrane</keyword>
<dbReference type="GO" id="GO:0016020">
    <property type="term" value="C:membrane"/>
    <property type="evidence" value="ECO:0007669"/>
    <property type="project" value="UniProtKB-SubCell"/>
</dbReference>
<protein>
    <submittedName>
        <fullName evidence="10">Lycopene cyclase domain-containing protein</fullName>
    </submittedName>
</protein>
<keyword evidence="5 8" id="KW-1133">Transmembrane helix</keyword>
<dbReference type="Pfam" id="PF18916">
    <property type="entry name" value="Lycopene_cyc"/>
    <property type="match status" value="1"/>
</dbReference>
<evidence type="ECO:0000256" key="1">
    <source>
        <dbReference type="ARBA" id="ARBA00004141"/>
    </source>
</evidence>
<comment type="caution">
    <text evidence="10">The sequence shown here is derived from an EMBL/GenBank/DDBJ whole genome shotgun (WGS) entry which is preliminary data.</text>
</comment>
<evidence type="ECO:0000259" key="9">
    <source>
        <dbReference type="Pfam" id="PF18916"/>
    </source>
</evidence>
<evidence type="ECO:0000256" key="8">
    <source>
        <dbReference type="SAM" id="Phobius"/>
    </source>
</evidence>
<evidence type="ECO:0000256" key="7">
    <source>
        <dbReference type="ARBA" id="ARBA00023235"/>
    </source>
</evidence>
<dbReference type="GO" id="GO:0016117">
    <property type="term" value="P:carotenoid biosynthetic process"/>
    <property type="evidence" value="ECO:0007669"/>
    <property type="project" value="UniProtKB-KW"/>
</dbReference>
<dbReference type="GO" id="GO:0016872">
    <property type="term" value="F:intramolecular lyase activity"/>
    <property type="evidence" value="ECO:0007669"/>
    <property type="project" value="InterPro"/>
</dbReference>
<keyword evidence="6 8" id="KW-0472">Membrane</keyword>
<evidence type="ECO:0000256" key="3">
    <source>
        <dbReference type="ARBA" id="ARBA00022692"/>
    </source>
</evidence>
<evidence type="ECO:0000313" key="11">
    <source>
        <dbReference type="Proteomes" id="UP000231586"/>
    </source>
</evidence>
<evidence type="ECO:0000256" key="2">
    <source>
        <dbReference type="ARBA" id="ARBA00004829"/>
    </source>
</evidence>
<accession>A0A2M8WTB3</accession>
<organism evidence="10 11">
    <name type="scientific">Luteimicrobium subarcticum</name>
    <dbReference type="NCBI Taxonomy" id="620910"/>
    <lineage>
        <taxon>Bacteria</taxon>
        <taxon>Bacillati</taxon>
        <taxon>Actinomycetota</taxon>
        <taxon>Actinomycetes</taxon>
        <taxon>Micrococcales</taxon>
        <taxon>Luteimicrobium</taxon>
    </lineage>
</organism>
<dbReference type="EMBL" id="PGTZ01000007">
    <property type="protein sequence ID" value="PJI94185.1"/>
    <property type="molecule type" value="Genomic_DNA"/>
</dbReference>
<sequence>MTYLPLALAGIGVAAVVFAVAVPRWRSRGVLRDVTVAVTVTALALMVLTVVFDSLMIGAGLFRYRDGSLVGVTLWRAPVEDLSYPLAAALLLPAVWELARREDA</sequence>
<dbReference type="RefSeq" id="WP_100349757.1">
    <property type="nucleotide sequence ID" value="NZ_PGTZ01000007.1"/>
</dbReference>
<dbReference type="AlphaFoldDB" id="A0A2M8WTB3"/>